<feature type="chain" id="PRO_5021820807" evidence="1">
    <location>
        <begin position="23"/>
        <end position="381"/>
    </location>
</feature>
<keyword evidence="3" id="KW-1185">Reference proteome</keyword>
<dbReference type="RefSeq" id="WP_145262445.1">
    <property type="nucleotide sequence ID" value="NZ_CP036316.1"/>
</dbReference>
<evidence type="ECO:0000313" key="3">
    <source>
        <dbReference type="Proteomes" id="UP000319976"/>
    </source>
</evidence>
<gene>
    <name evidence="2" type="ORF">V22_21390</name>
</gene>
<feature type="signal peptide" evidence="1">
    <location>
        <begin position="1"/>
        <end position="22"/>
    </location>
</feature>
<proteinExistence type="predicted"/>
<accession>A0A517T950</accession>
<dbReference type="Proteomes" id="UP000319976">
    <property type="component" value="Chromosome"/>
</dbReference>
<dbReference type="OrthoDB" id="247927at2"/>
<protein>
    <submittedName>
        <fullName evidence="2">Uncharacterized protein</fullName>
    </submittedName>
</protein>
<reference evidence="2 3" key="1">
    <citation type="submission" date="2019-02" db="EMBL/GenBank/DDBJ databases">
        <title>Deep-cultivation of Planctomycetes and their phenomic and genomic characterization uncovers novel biology.</title>
        <authorList>
            <person name="Wiegand S."/>
            <person name="Jogler M."/>
            <person name="Boedeker C."/>
            <person name="Pinto D."/>
            <person name="Vollmers J."/>
            <person name="Rivas-Marin E."/>
            <person name="Kohn T."/>
            <person name="Peeters S.H."/>
            <person name="Heuer A."/>
            <person name="Rast P."/>
            <person name="Oberbeckmann S."/>
            <person name="Bunk B."/>
            <person name="Jeske O."/>
            <person name="Meyerdierks A."/>
            <person name="Storesund J.E."/>
            <person name="Kallscheuer N."/>
            <person name="Luecker S."/>
            <person name="Lage O.M."/>
            <person name="Pohl T."/>
            <person name="Merkel B.J."/>
            <person name="Hornburger P."/>
            <person name="Mueller R.-W."/>
            <person name="Bruemmer F."/>
            <person name="Labrenz M."/>
            <person name="Spormann A.M."/>
            <person name="Op den Camp H."/>
            <person name="Overmann J."/>
            <person name="Amann R."/>
            <person name="Jetten M.S.M."/>
            <person name="Mascher T."/>
            <person name="Medema M.H."/>
            <person name="Devos D.P."/>
            <person name="Kaster A.-K."/>
            <person name="Ovreas L."/>
            <person name="Rohde M."/>
            <person name="Galperin M.Y."/>
            <person name="Jogler C."/>
        </authorList>
    </citation>
    <scope>NUCLEOTIDE SEQUENCE [LARGE SCALE GENOMIC DNA]</scope>
    <source>
        <strain evidence="2 3">V22</strain>
    </source>
</reference>
<dbReference type="EMBL" id="CP036316">
    <property type="protein sequence ID" value="QDT64896.1"/>
    <property type="molecule type" value="Genomic_DNA"/>
</dbReference>
<name>A0A517T950_9PLAN</name>
<dbReference type="KEGG" id="chya:V22_21390"/>
<organism evidence="2 3">
    <name type="scientific">Calycomorphotria hydatis</name>
    <dbReference type="NCBI Taxonomy" id="2528027"/>
    <lineage>
        <taxon>Bacteria</taxon>
        <taxon>Pseudomonadati</taxon>
        <taxon>Planctomycetota</taxon>
        <taxon>Planctomycetia</taxon>
        <taxon>Planctomycetales</taxon>
        <taxon>Planctomycetaceae</taxon>
        <taxon>Calycomorphotria</taxon>
    </lineage>
</organism>
<evidence type="ECO:0000256" key="1">
    <source>
        <dbReference type="SAM" id="SignalP"/>
    </source>
</evidence>
<keyword evidence="1" id="KW-0732">Signal</keyword>
<dbReference type="AlphaFoldDB" id="A0A517T950"/>
<evidence type="ECO:0000313" key="2">
    <source>
        <dbReference type="EMBL" id="QDT64896.1"/>
    </source>
</evidence>
<sequence length="381" mass="44474" precursor="true">MSLFLQRISILLFLLLVTSAHAEEKFRTDEGNKSEPWYQLKPGEFPPENSSHYFAGDIYFIDALDRNFLIRPDRIDAYNRGFIDIGVYSELVPYSQVYFHGARASLFDIPLRTHMHGEFYVKDTEDERKPLRGFHGRTSPEEEFRRCFRIEDDFSFYSRQSQLWRIDEFSEDKTKLTMTLVEGDKEIGTSKIFDFMSNTRVWQGRQVVTGDEIEPGQKVLFNLTWSSLYGPGRIVDLWLDQESRDTVVQRQHESHKMYISERGIPAWIDEVDNKAHTVTVTFFDTVDSSFFKEIFAGRKHCALAVADKQLRLYDPFSDRKICHILDVTKTEKEMGSSGIQICVKVDLMLEGFRPGENVRLFPKGYGVKHIPREEEIFAIRP</sequence>